<keyword evidence="2 10" id="KW-1003">Cell membrane</keyword>
<sequence length="118" mass="12861">MVYMYIGIAGALGAITRYLVNIFMVYDSGFPFSTLLVNLIGCYALAFITSRALPISSKIKIAIGTGFLGSFTTFSTFSVETITMIEDGQIYLAVIYILLSILGGILMSNFGWKNEVSK</sequence>
<evidence type="ECO:0000256" key="9">
    <source>
        <dbReference type="ARBA" id="ARBA00049940"/>
    </source>
</evidence>
<evidence type="ECO:0000256" key="4">
    <source>
        <dbReference type="ARBA" id="ARBA00022989"/>
    </source>
</evidence>
<evidence type="ECO:0000256" key="2">
    <source>
        <dbReference type="ARBA" id="ARBA00022475"/>
    </source>
</evidence>
<dbReference type="PANTHER" id="PTHR28259:SF1">
    <property type="entry name" value="FLUORIDE EXPORT PROTEIN 1-RELATED"/>
    <property type="match status" value="1"/>
</dbReference>
<name>A0A9X3L8I5_9BACI</name>
<evidence type="ECO:0000256" key="7">
    <source>
        <dbReference type="ARBA" id="ARBA00035120"/>
    </source>
</evidence>
<evidence type="ECO:0000256" key="3">
    <source>
        <dbReference type="ARBA" id="ARBA00022692"/>
    </source>
</evidence>
<dbReference type="GO" id="GO:0046872">
    <property type="term" value="F:metal ion binding"/>
    <property type="evidence" value="ECO:0007669"/>
    <property type="project" value="UniProtKB-KW"/>
</dbReference>
<keyword evidence="5 10" id="KW-0472">Membrane</keyword>
<dbReference type="PANTHER" id="PTHR28259">
    <property type="entry name" value="FLUORIDE EXPORT PROTEIN 1-RELATED"/>
    <property type="match status" value="1"/>
</dbReference>
<feature type="binding site" evidence="10">
    <location>
        <position position="69"/>
    </location>
    <ligand>
        <name>Na(+)</name>
        <dbReference type="ChEBI" id="CHEBI:29101"/>
        <note>structural</note>
    </ligand>
</feature>
<dbReference type="HAMAP" id="MF_00454">
    <property type="entry name" value="FluC"/>
    <property type="match status" value="1"/>
</dbReference>
<keyword evidence="10" id="KW-0915">Sodium</keyword>
<keyword evidence="10" id="KW-0813">Transport</keyword>
<comment type="subcellular location">
    <subcellularLocation>
        <location evidence="1 10">Cell membrane</location>
        <topology evidence="1 10">Multi-pass membrane protein</topology>
    </subcellularLocation>
</comment>
<dbReference type="RefSeq" id="WP_269921599.1">
    <property type="nucleotide sequence ID" value="NZ_JAMKBI010000004.1"/>
</dbReference>
<feature type="transmembrane region" description="Helical" evidence="10">
    <location>
        <begin position="32"/>
        <end position="49"/>
    </location>
</feature>
<dbReference type="NCBIfam" id="TIGR00494">
    <property type="entry name" value="crcB"/>
    <property type="match status" value="1"/>
</dbReference>
<keyword evidence="12" id="KW-1185">Reference proteome</keyword>
<keyword evidence="10" id="KW-0406">Ion transport</keyword>
<feature type="binding site" evidence="10">
    <location>
        <position position="72"/>
    </location>
    <ligand>
        <name>Na(+)</name>
        <dbReference type="ChEBI" id="CHEBI:29101"/>
        <note>structural</note>
    </ligand>
</feature>
<comment type="similarity">
    <text evidence="7 10">Belongs to the fluoride channel Fluc/FEX (TC 1.A.43) family.</text>
</comment>
<organism evidence="11 12">
    <name type="scientific">Psychrobacillus psychrodurans</name>
    <dbReference type="NCBI Taxonomy" id="126157"/>
    <lineage>
        <taxon>Bacteria</taxon>
        <taxon>Bacillati</taxon>
        <taxon>Bacillota</taxon>
        <taxon>Bacilli</taxon>
        <taxon>Bacillales</taxon>
        <taxon>Bacillaceae</taxon>
        <taxon>Psychrobacillus</taxon>
    </lineage>
</organism>
<dbReference type="GO" id="GO:0140114">
    <property type="term" value="P:cellular detoxification of fluoride"/>
    <property type="evidence" value="ECO:0007669"/>
    <property type="project" value="UniProtKB-UniRule"/>
</dbReference>
<feature type="transmembrane region" description="Helical" evidence="10">
    <location>
        <begin position="90"/>
        <end position="112"/>
    </location>
</feature>
<dbReference type="InterPro" id="IPR003691">
    <property type="entry name" value="FluC"/>
</dbReference>
<evidence type="ECO:0000256" key="1">
    <source>
        <dbReference type="ARBA" id="ARBA00004651"/>
    </source>
</evidence>
<protein>
    <recommendedName>
        <fullName evidence="10">Fluoride-specific ion channel FluC</fullName>
    </recommendedName>
</protein>
<comment type="catalytic activity">
    <reaction evidence="8">
        <text>fluoride(in) = fluoride(out)</text>
        <dbReference type="Rhea" id="RHEA:76159"/>
        <dbReference type="ChEBI" id="CHEBI:17051"/>
    </reaction>
    <physiologicalReaction direction="left-to-right" evidence="8">
        <dbReference type="Rhea" id="RHEA:76160"/>
    </physiologicalReaction>
</comment>
<proteinExistence type="inferred from homology"/>
<keyword evidence="6 10" id="KW-0407">Ion channel</keyword>
<feature type="transmembrane region" description="Helical" evidence="10">
    <location>
        <begin position="61"/>
        <end position="78"/>
    </location>
</feature>
<dbReference type="GO" id="GO:0005886">
    <property type="term" value="C:plasma membrane"/>
    <property type="evidence" value="ECO:0007669"/>
    <property type="project" value="UniProtKB-SubCell"/>
</dbReference>
<dbReference type="Proteomes" id="UP001152172">
    <property type="component" value="Unassembled WGS sequence"/>
</dbReference>
<evidence type="ECO:0000256" key="8">
    <source>
        <dbReference type="ARBA" id="ARBA00035585"/>
    </source>
</evidence>
<comment type="activity regulation">
    <text evidence="10">Na(+) is not transported, but it plays an essential structural role and its presence is essential for fluoride channel function.</text>
</comment>
<dbReference type="GO" id="GO:0062054">
    <property type="term" value="F:fluoride channel activity"/>
    <property type="evidence" value="ECO:0007669"/>
    <property type="project" value="UniProtKB-UniRule"/>
</dbReference>
<comment type="function">
    <text evidence="9 10">Fluoride-specific ion channel. Important for reducing fluoride concentration in the cell, thus reducing its toxicity.</text>
</comment>
<evidence type="ECO:0000256" key="6">
    <source>
        <dbReference type="ARBA" id="ARBA00023303"/>
    </source>
</evidence>
<evidence type="ECO:0000256" key="10">
    <source>
        <dbReference type="HAMAP-Rule" id="MF_00454"/>
    </source>
</evidence>
<keyword evidence="3 10" id="KW-0812">Transmembrane</keyword>
<dbReference type="AlphaFoldDB" id="A0A9X3L8I5"/>
<gene>
    <name evidence="10 11" type="primary">crcB</name>
    <name evidence="10" type="synonym">fluC</name>
    <name evidence="11" type="ORF">M9R61_07360</name>
</gene>
<reference evidence="11" key="1">
    <citation type="submission" date="2022-05" db="EMBL/GenBank/DDBJ databases">
        <authorList>
            <person name="Colautti A."/>
            <person name="Iacumin L."/>
        </authorList>
    </citation>
    <scope>NUCLEOTIDE SEQUENCE</scope>
    <source>
        <strain evidence="11">DSM 30747</strain>
    </source>
</reference>
<dbReference type="Pfam" id="PF02537">
    <property type="entry name" value="CRCB"/>
    <property type="match status" value="1"/>
</dbReference>
<feature type="transmembrane region" description="Helical" evidence="10">
    <location>
        <begin position="5"/>
        <end position="26"/>
    </location>
</feature>
<evidence type="ECO:0000256" key="5">
    <source>
        <dbReference type="ARBA" id="ARBA00023136"/>
    </source>
</evidence>
<evidence type="ECO:0000313" key="11">
    <source>
        <dbReference type="EMBL" id="MCZ8533170.1"/>
    </source>
</evidence>
<evidence type="ECO:0000313" key="12">
    <source>
        <dbReference type="Proteomes" id="UP001152172"/>
    </source>
</evidence>
<accession>A0A9X3L8I5</accession>
<comment type="caution">
    <text evidence="11">The sequence shown here is derived from an EMBL/GenBank/DDBJ whole genome shotgun (WGS) entry which is preliminary data.</text>
</comment>
<dbReference type="EMBL" id="JAMKBI010000004">
    <property type="protein sequence ID" value="MCZ8533170.1"/>
    <property type="molecule type" value="Genomic_DNA"/>
</dbReference>
<keyword evidence="10" id="KW-0479">Metal-binding</keyword>
<keyword evidence="4 10" id="KW-1133">Transmembrane helix</keyword>